<evidence type="ECO:0000256" key="1">
    <source>
        <dbReference type="SAM" id="MobiDB-lite"/>
    </source>
</evidence>
<organism evidence="2">
    <name type="scientific">Hymenolepis diminuta</name>
    <name type="common">Rat tapeworm</name>
    <dbReference type="NCBI Taxonomy" id="6216"/>
    <lineage>
        <taxon>Eukaryota</taxon>
        <taxon>Metazoa</taxon>
        <taxon>Spiralia</taxon>
        <taxon>Lophotrochozoa</taxon>
        <taxon>Platyhelminthes</taxon>
        <taxon>Cestoda</taxon>
        <taxon>Eucestoda</taxon>
        <taxon>Cyclophyllidea</taxon>
        <taxon>Hymenolepididae</taxon>
        <taxon>Hymenolepis</taxon>
    </lineage>
</organism>
<evidence type="ECO:0000313" key="2">
    <source>
        <dbReference type="WBParaSite" id="HDID_0000633001-mRNA-1"/>
    </source>
</evidence>
<dbReference type="WBParaSite" id="HDID_0000633001-mRNA-1">
    <property type="protein sequence ID" value="HDID_0000633001-mRNA-1"/>
    <property type="gene ID" value="HDID_0000633001"/>
</dbReference>
<protein>
    <submittedName>
        <fullName evidence="2">Ovule protein</fullName>
    </submittedName>
</protein>
<feature type="compositionally biased region" description="Polar residues" evidence="1">
    <location>
        <begin position="15"/>
        <end position="24"/>
    </location>
</feature>
<name>A0A0R3SN15_HYMDI</name>
<dbReference type="AlphaFoldDB" id="A0A0R3SN15"/>
<reference evidence="2" key="1">
    <citation type="submission" date="2017-02" db="UniProtKB">
        <authorList>
            <consortium name="WormBaseParasite"/>
        </authorList>
    </citation>
    <scope>IDENTIFICATION</scope>
</reference>
<sequence length="103" mass="11534">LSHCSAQSAPGRIDSAQNATSSGLKPTYLPIQLCRLSELHLRSSQLDWLHSHDPDPSSGHAGSLNELLSQFSRLLTRTLNLEIIIYTPQVTIILLYKVFKLYF</sequence>
<proteinExistence type="predicted"/>
<feature type="region of interest" description="Disordered" evidence="1">
    <location>
        <begin position="1"/>
        <end position="24"/>
    </location>
</feature>
<accession>A0A0R3SN15</accession>